<dbReference type="PANTHER" id="PTHR37725">
    <property type="match status" value="1"/>
</dbReference>
<dbReference type="Proteomes" id="UP001632038">
    <property type="component" value="Unassembled WGS sequence"/>
</dbReference>
<evidence type="ECO:0000313" key="1">
    <source>
        <dbReference type="EMBL" id="KAL3640549.1"/>
    </source>
</evidence>
<sequence length="118" mass="14055">MENYMNTRDMIRWKSGKKLDPNLVTLLELFGEIYTERHEFFKKIFHGKHEEEVFQKVDNVFKRKKTMKKARSMTRSLSMRAINRRGIDDDLRLERFKIKTPNVMVAEPGEEGSSNDSK</sequence>
<dbReference type="PANTHER" id="PTHR37725:SF1">
    <property type="match status" value="1"/>
</dbReference>
<dbReference type="EMBL" id="JAVIJP010000017">
    <property type="protein sequence ID" value="KAL3640549.1"/>
    <property type="molecule type" value="Genomic_DNA"/>
</dbReference>
<evidence type="ECO:0000313" key="2">
    <source>
        <dbReference type="Proteomes" id="UP001632038"/>
    </source>
</evidence>
<proteinExistence type="predicted"/>
<dbReference type="AlphaFoldDB" id="A0ABD3DHE5"/>
<accession>A0ABD3DHE5</accession>
<reference evidence="2" key="1">
    <citation type="journal article" date="2024" name="IScience">
        <title>Strigolactones Initiate the Formation of Haustorium-like Structures in Castilleja.</title>
        <authorList>
            <person name="Buerger M."/>
            <person name="Peterson D."/>
            <person name="Chory J."/>
        </authorList>
    </citation>
    <scope>NUCLEOTIDE SEQUENCE [LARGE SCALE GENOMIC DNA]</scope>
</reference>
<keyword evidence="2" id="KW-1185">Reference proteome</keyword>
<comment type="caution">
    <text evidence="1">The sequence shown here is derived from an EMBL/GenBank/DDBJ whole genome shotgun (WGS) entry which is preliminary data.</text>
</comment>
<organism evidence="1 2">
    <name type="scientific">Castilleja foliolosa</name>
    <dbReference type="NCBI Taxonomy" id="1961234"/>
    <lineage>
        <taxon>Eukaryota</taxon>
        <taxon>Viridiplantae</taxon>
        <taxon>Streptophyta</taxon>
        <taxon>Embryophyta</taxon>
        <taxon>Tracheophyta</taxon>
        <taxon>Spermatophyta</taxon>
        <taxon>Magnoliopsida</taxon>
        <taxon>eudicotyledons</taxon>
        <taxon>Gunneridae</taxon>
        <taxon>Pentapetalae</taxon>
        <taxon>asterids</taxon>
        <taxon>lamiids</taxon>
        <taxon>Lamiales</taxon>
        <taxon>Orobanchaceae</taxon>
        <taxon>Pedicularideae</taxon>
        <taxon>Castillejinae</taxon>
        <taxon>Castilleja</taxon>
    </lineage>
</organism>
<protein>
    <submittedName>
        <fullName evidence="1">Uncharacterized protein</fullName>
    </submittedName>
</protein>
<name>A0ABD3DHE5_9LAMI</name>
<gene>
    <name evidence="1" type="ORF">CASFOL_015517</name>
</gene>